<dbReference type="GO" id="GO:0005198">
    <property type="term" value="F:structural molecule activity"/>
    <property type="evidence" value="ECO:0007669"/>
    <property type="project" value="InterPro"/>
</dbReference>
<dbReference type="PANTHER" id="PTHR42792:SF1">
    <property type="entry name" value="FLAGELLAR HOOK-ASSOCIATED PROTEIN 3"/>
    <property type="match status" value="1"/>
</dbReference>
<gene>
    <name evidence="6" type="primary">flgL</name>
    <name evidence="6" type="ORF">FWJ32_02130</name>
</gene>
<organism evidence="6 7">
    <name type="scientific">Calorimonas adulescens</name>
    <dbReference type="NCBI Taxonomy" id="2606906"/>
    <lineage>
        <taxon>Bacteria</taxon>
        <taxon>Bacillati</taxon>
        <taxon>Bacillota</taxon>
        <taxon>Clostridia</taxon>
        <taxon>Thermoanaerobacterales</taxon>
        <taxon>Thermoanaerobacteraceae</taxon>
        <taxon>Calorimonas</taxon>
    </lineage>
</organism>
<evidence type="ECO:0000313" key="7">
    <source>
        <dbReference type="Proteomes" id="UP000322976"/>
    </source>
</evidence>
<dbReference type="InterPro" id="IPR001492">
    <property type="entry name" value="Flagellin"/>
</dbReference>
<keyword evidence="3" id="KW-0975">Bacterial flagellum</keyword>
<dbReference type="Gene3D" id="1.20.1330.10">
    <property type="entry name" value="f41 fragment of flagellin, N-terminal domain"/>
    <property type="match status" value="1"/>
</dbReference>
<dbReference type="SUPFAM" id="SSF64518">
    <property type="entry name" value="Phase 1 flagellin"/>
    <property type="match status" value="1"/>
</dbReference>
<sequence>MRVTNNMMINNFLINLNKNTERMDRFQRILASGKLIQYPSDDPVGTVTVMKLKKDVSSIDQYQKNVDDANSWLELTDTSLSNITDILNRIRELAVQGSNGTNSPSDTQAIASELVQLKEQLVNIGNTRYSDRFIFGGMNTTSEVYTLNSSNPNGGVDYNGSDNGTITGDPWKIEFNVGANDRIPINITGKQIFGDTTTPDNIFKLIDDIVTKLNAGDTNAVSSYIEDIDNYINNILSIRADIGARMNRVELTKNRLSDDQTNFTNLLSKAEDADIAKVIMDLTNAENVYTASLNVGARIIQPSLVDFLD</sequence>
<dbReference type="Pfam" id="PF00700">
    <property type="entry name" value="Flagellin_C"/>
    <property type="match status" value="1"/>
</dbReference>
<evidence type="ECO:0000256" key="3">
    <source>
        <dbReference type="ARBA" id="ARBA00023143"/>
    </source>
</evidence>
<evidence type="ECO:0000259" key="5">
    <source>
        <dbReference type="Pfam" id="PF00700"/>
    </source>
</evidence>
<proteinExistence type="inferred from homology"/>
<comment type="caution">
    <text evidence="6">The sequence shown here is derived from an EMBL/GenBank/DDBJ whole genome shotgun (WGS) entry which is preliminary data.</text>
</comment>
<evidence type="ECO:0000256" key="2">
    <source>
        <dbReference type="ARBA" id="ARBA00005709"/>
    </source>
</evidence>
<dbReference type="RefSeq" id="WP_149544339.1">
    <property type="nucleotide sequence ID" value="NZ_VTPS01000002.1"/>
</dbReference>
<dbReference type="InterPro" id="IPR013384">
    <property type="entry name" value="Flagell_FlgL"/>
</dbReference>
<dbReference type="PANTHER" id="PTHR42792">
    <property type="entry name" value="FLAGELLIN"/>
    <property type="match status" value="1"/>
</dbReference>
<keyword evidence="7" id="KW-1185">Reference proteome</keyword>
<name>A0A5D8QF71_9THEO</name>
<dbReference type="Pfam" id="PF00669">
    <property type="entry name" value="Flagellin_N"/>
    <property type="match status" value="1"/>
</dbReference>
<keyword evidence="6" id="KW-0282">Flagellum</keyword>
<accession>A0A5D8QF71</accession>
<dbReference type="InterPro" id="IPR046358">
    <property type="entry name" value="Flagellin_C"/>
</dbReference>
<reference evidence="6 7" key="1">
    <citation type="submission" date="2019-08" db="EMBL/GenBank/DDBJ databases">
        <title>Calorimonas adulescens gen. nov., sp. nov., an anaerobic thermophilic bacterium from Sakhalin hot spring.</title>
        <authorList>
            <person name="Khomyakova M.A."/>
            <person name="Merkel A.Y."/>
            <person name="Novikov A."/>
            <person name="Bonch-Osmolovskaya E.A."/>
            <person name="Slobodkin A.I."/>
        </authorList>
    </citation>
    <scope>NUCLEOTIDE SEQUENCE [LARGE SCALE GENOMIC DNA]</scope>
    <source>
        <strain evidence="6 7">A05MB</strain>
    </source>
</reference>
<evidence type="ECO:0000313" key="6">
    <source>
        <dbReference type="EMBL" id="TZE83142.1"/>
    </source>
</evidence>
<evidence type="ECO:0000259" key="4">
    <source>
        <dbReference type="Pfam" id="PF00669"/>
    </source>
</evidence>
<dbReference type="NCBIfam" id="TIGR02550">
    <property type="entry name" value="flagell_flgL"/>
    <property type="match status" value="1"/>
</dbReference>
<comment type="similarity">
    <text evidence="2">Belongs to the bacterial flagellin family.</text>
</comment>
<feature type="domain" description="Flagellin N-terminal" evidence="4">
    <location>
        <begin position="4"/>
        <end position="140"/>
    </location>
</feature>
<dbReference type="InterPro" id="IPR001029">
    <property type="entry name" value="Flagellin_N"/>
</dbReference>
<dbReference type="EMBL" id="VTPS01000002">
    <property type="protein sequence ID" value="TZE83142.1"/>
    <property type="molecule type" value="Genomic_DNA"/>
</dbReference>
<evidence type="ECO:0000256" key="1">
    <source>
        <dbReference type="ARBA" id="ARBA00004365"/>
    </source>
</evidence>
<dbReference type="Proteomes" id="UP000322976">
    <property type="component" value="Unassembled WGS sequence"/>
</dbReference>
<dbReference type="AlphaFoldDB" id="A0A5D8QF71"/>
<feature type="domain" description="Flagellin C-terminal" evidence="5">
    <location>
        <begin position="226"/>
        <end position="308"/>
    </location>
</feature>
<keyword evidence="6" id="KW-0966">Cell projection</keyword>
<comment type="subcellular location">
    <subcellularLocation>
        <location evidence="1">Bacterial flagellum</location>
    </subcellularLocation>
</comment>
<dbReference type="GO" id="GO:0009424">
    <property type="term" value="C:bacterial-type flagellum hook"/>
    <property type="evidence" value="ECO:0007669"/>
    <property type="project" value="InterPro"/>
</dbReference>
<keyword evidence="6" id="KW-0969">Cilium</keyword>
<dbReference type="GO" id="GO:0071973">
    <property type="term" value="P:bacterial-type flagellum-dependent cell motility"/>
    <property type="evidence" value="ECO:0007669"/>
    <property type="project" value="InterPro"/>
</dbReference>
<protein>
    <submittedName>
        <fullName evidence="6">Flagellar hook-associated protein FlgL</fullName>
    </submittedName>
</protein>